<feature type="active site" description="Proton donor" evidence="7">
    <location>
        <position position="102"/>
    </location>
</feature>
<dbReference type="FunFam" id="3.40.50.720:FF:000212">
    <property type="entry name" value="Glutamate dehydrogenase"/>
    <property type="match status" value="1"/>
</dbReference>
<dbReference type="GO" id="GO:0005739">
    <property type="term" value="C:mitochondrion"/>
    <property type="evidence" value="ECO:0000318"/>
    <property type="project" value="GO_Central"/>
</dbReference>
<dbReference type="Pfam" id="PF00208">
    <property type="entry name" value="ELFV_dehydrog"/>
    <property type="match status" value="1"/>
</dbReference>
<evidence type="ECO:0000256" key="3">
    <source>
        <dbReference type="ARBA" id="ARBA00023027"/>
    </source>
</evidence>
<evidence type="ECO:0000313" key="13">
    <source>
        <dbReference type="RefSeq" id="XP_016485236.1"/>
    </source>
</evidence>
<dbReference type="RefSeq" id="XP_016485238.1">
    <property type="nucleotide sequence ID" value="XM_016629752.1"/>
</dbReference>
<dbReference type="InterPro" id="IPR033922">
    <property type="entry name" value="NAD_bind_Glu_DH"/>
</dbReference>
<feature type="binding site" evidence="8">
    <location>
        <position position="185"/>
    </location>
    <ligand>
        <name>NAD(+)</name>
        <dbReference type="ChEBI" id="CHEBI:57540"/>
    </ligand>
</feature>
<dbReference type="SUPFAM" id="SSF51735">
    <property type="entry name" value="NAD(P)-binding Rossmann-fold domains"/>
    <property type="match status" value="1"/>
</dbReference>
<dbReference type="OrthoDB" id="6718861at2759"/>
<keyword evidence="2 6" id="KW-0560">Oxidoreductase</keyword>
<dbReference type="InterPro" id="IPR006095">
    <property type="entry name" value="Glu/Leu/Phe/Val/Trp_DH"/>
</dbReference>
<evidence type="ECO:0000256" key="10">
    <source>
        <dbReference type="RuleBase" id="RU004417"/>
    </source>
</evidence>
<dbReference type="RefSeq" id="XP_016485236.1">
    <property type="nucleotide sequence ID" value="XM_016629750.1"/>
</dbReference>
<proteinExistence type="inferred from homology"/>
<reference key="1">
    <citation type="journal article" date="2014" name="Nat. Commun.">
        <title>The tobacco genome sequence and its comparison with those of tomato and potato.</title>
        <authorList>
            <person name="Sierro N."/>
            <person name="Battey J.N."/>
            <person name="Ouadi S."/>
            <person name="Bakaher N."/>
            <person name="Bovet L."/>
            <person name="Willig A."/>
            <person name="Goepfert S."/>
            <person name="Peitsch M.C."/>
            <person name="Ivanov N.V."/>
        </authorList>
    </citation>
    <scope>NUCLEOTIDE SEQUENCE [LARGE SCALE GENOMIC DNA]</scope>
    <source>
        <strain>cv. TN90</strain>
    </source>
</reference>
<dbReference type="RefSeq" id="XP_016485237.1">
    <property type="nucleotide sequence ID" value="XM_016629751.1"/>
</dbReference>
<dbReference type="CDD" id="cd01076">
    <property type="entry name" value="NAD_bind_1_Glu_DH"/>
    <property type="match status" value="1"/>
</dbReference>
<keyword evidence="8" id="KW-0547">Nucleotide-binding</keyword>
<dbReference type="PRINTS" id="PR00082">
    <property type="entry name" value="GLFDHDRGNASE"/>
</dbReference>
<dbReference type="InterPro" id="IPR014362">
    <property type="entry name" value="Glu_DH"/>
</dbReference>
<evidence type="ECO:0000256" key="9">
    <source>
        <dbReference type="PIRSR" id="PIRSR000185-3"/>
    </source>
</evidence>
<evidence type="ECO:0000313" key="15">
    <source>
        <dbReference type="RefSeq" id="XP_016485238.1"/>
    </source>
</evidence>
<dbReference type="SMR" id="A0A1S4B8W9"/>
<dbReference type="FunFam" id="3.40.50.10860:FF:000003">
    <property type="entry name" value="Glutamate dehydrogenase"/>
    <property type="match status" value="1"/>
</dbReference>
<dbReference type="AlphaFoldDB" id="A0A1S4B8W9"/>
<dbReference type="GO" id="GO:0000166">
    <property type="term" value="F:nucleotide binding"/>
    <property type="evidence" value="ECO:0007669"/>
    <property type="project" value="UniProtKB-KW"/>
</dbReference>
<gene>
    <name evidence="13 14 15" type="primary">LOC107805677</name>
</gene>
<dbReference type="InterPro" id="IPR036291">
    <property type="entry name" value="NAD(P)-bd_dom_sf"/>
</dbReference>
<evidence type="ECO:0000256" key="6">
    <source>
        <dbReference type="PIRNR" id="PIRNR000185"/>
    </source>
</evidence>
<feature type="binding site" evidence="8">
    <location>
        <position position="216"/>
    </location>
    <ligand>
        <name>NAD(+)</name>
        <dbReference type="ChEBI" id="CHEBI:57540"/>
    </ligand>
</feature>
<dbReference type="Pfam" id="PF02812">
    <property type="entry name" value="ELFV_dehydrog_N"/>
    <property type="match status" value="1"/>
</dbReference>
<dbReference type="PIRSF" id="PIRSF000185">
    <property type="entry name" value="Glu_DH"/>
    <property type="match status" value="1"/>
</dbReference>
<comment type="similarity">
    <text evidence="1 6 10">Belongs to the Glu/Leu/Phe/Val dehydrogenases family.</text>
</comment>
<feature type="site" description="Important for catalysis" evidence="9">
    <location>
        <position position="142"/>
    </location>
</feature>
<feature type="binding site" evidence="8">
    <location>
        <position position="66"/>
    </location>
    <ligand>
        <name>substrate</name>
    </ligand>
</feature>
<sequence length="411" mass="44503">MNALAATNRNFKLASRLLGLDSKLEQCLLIPFREIKVECTIPKDDGSLATFIGFRVQHDNARGPMKGGIRYHPEVDPDEVNALAQLMTWKTAVANIPYGGAKGGIGCSPSDLSISELERLTRVFTQKIHDLIGIHTDVPAPDMGTNPQTMAWILDEYSKFHGYSPAVVTGKPIDLGGSLGRDAATGRGVLFAAEALLRDHGKSIAGQHFVVQGFGNVGSWAAQLITEQGGKIVAVSDITGAIKNKNGIDIASLLKHVKENRGVKGFHGADSIDPNSILVEDCDVLIPAALGGVINRDNAKDIKAKFIVEAANHPTDPEADEILAKKGVVILPDIYANSGGVTVSYFEWVQNIQGFMWDEERVNTELKAYMNRGFKDVKDMCKTHNCDLRMGAFTLGVNRVARATTLRGWEA</sequence>
<feature type="binding site" evidence="8">
    <location>
        <position position="344"/>
    </location>
    <ligand>
        <name>substrate</name>
    </ligand>
</feature>
<evidence type="ECO:0000313" key="14">
    <source>
        <dbReference type="RefSeq" id="XP_016485237.1"/>
    </source>
</evidence>
<evidence type="ECO:0000256" key="2">
    <source>
        <dbReference type="ARBA" id="ARBA00023002"/>
    </source>
</evidence>
<dbReference type="PROSITE" id="PS00074">
    <property type="entry name" value="GLFV_DEHYDROGENASE"/>
    <property type="match status" value="1"/>
</dbReference>
<feature type="domain" description="Glutamate/phenylalanine/leucine/valine/L-tryptophan dehydrogenase C-terminal" evidence="11">
    <location>
        <begin position="178"/>
        <end position="408"/>
    </location>
</feature>
<dbReference type="SMART" id="SM00839">
    <property type="entry name" value="ELFV_dehydrog"/>
    <property type="match status" value="1"/>
</dbReference>
<reference evidence="13 14" key="2">
    <citation type="submission" date="2025-04" db="UniProtKB">
        <authorList>
            <consortium name="RefSeq"/>
        </authorList>
    </citation>
    <scope>IDENTIFICATION</scope>
</reference>
<name>A0A1S4B8W9_TOBAC</name>
<evidence type="ECO:0000256" key="1">
    <source>
        <dbReference type="ARBA" id="ARBA00006382"/>
    </source>
</evidence>
<dbReference type="GeneID" id="107805677"/>
<organism evidence="15">
    <name type="scientific">Nicotiana tabacum</name>
    <name type="common">Common tobacco</name>
    <dbReference type="NCBI Taxonomy" id="4097"/>
    <lineage>
        <taxon>Eukaryota</taxon>
        <taxon>Viridiplantae</taxon>
        <taxon>Streptophyta</taxon>
        <taxon>Embryophyta</taxon>
        <taxon>Tracheophyta</taxon>
        <taxon>Spermatophyta</taxon>
        <taxon>Magnoliopsida</taxon>
        <taxon>eudicotyledons</taxon>
        <taxon>Gunneridae</taxon>
        <taxon>Pentapetalae</taxon>
        <taxon>asterids</taxon>
        <taxon>lamiids</taxon>
        <taxon>Solanales</taxon>
        <taxon>Solanaceae</taxon>
        <taxon>Nicotianoideae</taxon>
        <taxon>Nicotianeae</taxon>
        <taxon>Nicotiana</taxon>
    </lineage>
</organism>
<evidence type="ECO:0000256" key="8">
    <source>
        <dbReference type="PIRSR" id="PIRSR000185-2"/>
    </source>
</evidence>
<dbReference type="Gene3D" id="3.40.50.720">
    <property type="entry name" value="NAD(P)-binding Rossmann-like Domain"/>
    <property type="match status" value="1"/>
</dbReference>
<evidence type="ECO:0000313" key="12">
    <source>
        <dbReference type="Proteomes" id="UP000790787"/>
    </source>
</evidence>
<dbReference type="PANTHER" id="PTHR11606">
    <property type="entry name" value="GLUTAMATE DEHYDROGENASE"/>
    <property type="match status" value="1"/>
</dbReference>
<evidence type="ECO:0000256" key="4">
    <source>
        <dbReference type="ARBA" id="ARBA00047867"/>
    </source>
</evidence>
<evidence type="ECO:0000256" key="7">
    <source>
        <dbReference type="PIRSR" id="PIRSR000185-1"/>
    </source>
</evidence>
<evidence type="ECO:0000259" key="11">
    <source>
        <dbReference type="SMART" id="SM00839"/>
    </source>
</evidence>
<dbReference type="InterPro" id="IPR006097">
    <property type="entry name" value="Glu/Leu/Phe/Val/Trp_DH_dimer"/>
</dbReference>
<comment type="catalytic activity">
    <reaction evidence="4">
        <text>L-glutamate + NAD(+) + H2O = 2-oxoglutarate + NH4(+) + NADH + H(+)</text>
        <dbReference type="Rhea" id="RHEA:15133"/>
        <dbReference type="ChEBI" id="CHEBI:15377"/>
        <dbReference type="ChEBI" id="CHEBI:15378"/>
        <dbReference type="ChEBI" id="CHEBI:16810"/>
        <dbReference type="ChEBI" id="CHEBI:28938"/>
        <dbReference type="ChEBI" id="CHEBI:29985"/>
        <dbReference type="ChEBI" id="CHEBI:57540"/>
        <dbReference type="ChEBI" id="CHEBI:57945"/>
        <dbReference type="EC" id="1.4.1.3"/>
    </reaction>
</comment>
<dbReference type="KEGG" id="nta:107805677"/>
<comment type="catalytic activity">
    <reaction evidence="5">
        <text>L-glutamate + NADP(+) + H2O = 2-oxoglutarate + NH4(+) + NADPH + H(+)</text>
        <dbReference type="Rhea" id="RHEA:11612"/>
        <dbReference type="ChEBI" id="CHEBI:15377"/>
        <dbReference type="ChEBI" id="CHEBI:15378"/>
        <dbReference type="ChEBI" id="CHEBI:16810"/>
        <dbReference type="ChEBI" id="CHEBI:28938"/>
        <dbReference type="ChEBI" id="CHEBI:29985"/>
        <dbReference type="ChEBI" id="CHEBI:57783"/>
        <dbReference type="ChEBI" id="CHEBI:58349"/>
        <dbReference type="EC" id="1.4.1.3"/>
    </reaction>
</comment>
<dbReference type="OMA" id="AHECEVL"/>
<dbReference type="InterPro" id="IPR046346">
    <property type="entry name" value="Aminoacid_DH-like_N_sf"/>
</dbReference>
<accession>A0A1S4B8W9</accession>
<keyword evidence="12" id="KW-1185">Reference proteome</keyword>
<dbReference type="InterPro" id="IPR033524">
    <property type="entry name" value="Glu/Leu/Phe/Val_DH_AS"/>
</dbReference>
<feature type="binding site" evidence="8">
    <location>
        <position position="90"/>
    </location>
    <ligand>
        <name>substrate</name>
    </ligand>
</feature>
<dbReference type="STRING" id="4097.A0A1S4B8W9"/>
<dbReference type="InterPro" id="IPR006096">
    <property type="entry name" value="Glu/Leu/Phe/Val/Trp_DH_C"/>
</dbReference>
<dbReference type="SUPFAM" id="SSF53223">
    <property type="entry name" value="Aminoacid dehydrogenase-like, N-terminal domain"/>
    <property type="match status" value="1"/>
</dbReference>
<dbReference type="PANTHER" id="PTHR11606:SF29">
    <property type="entry name" value="GLUTAMATE DEHYDROGENASE 3-RELATED"/>
    <property type="match status" value="1"/>
</dbReference>
<dbReference type="Proteomes" id="UP000790787">
    <property type="component" value="Chromosome 6"/>
</dbReference>
<evidence type="ECO:0000256" key="5">
    <source>
        <dbReference type="ARBA" id="ARBA00048577"/>
    </source>
</evidence>
<dbReference type="Gene3D" id="3.40.50.10860">
    <property type="entry name" value="Leucine Dehydrogenase, chain A, domain 1"/>
    <property type="match status" value="1"/>
</dbReference>
<dbReference type="PaxDb" id="4097-A0A1S4B8W9"/>
<keyword evidence="3 8" id="KW-0520">NAD</keyword>
<dbReference type="GO" id="GO:0004352">
    <property type="term" value="F:glutamate dehydrogenase (NAD+) activity"/>
    <property type="evidence" value="ECO:0000318"/>
    <property type="project" value="GO_Central"/>
</dbReference>
<dbReference type="GO" id="GO:0006538">
    <property type="term" value="P:L-glutamate catabolic process"/>
    <property type="evidence" value="ECO:0000318"/>
    <property type="project" value="GO_Central"/>
</dbReference>
<protein>
    <recommendedName>
        <fullName evidence="6">Glutamate dehydrogenase</fullName>
    </recommendedName>
</protein>